<feature type="transmembrane region" description="Helical" evidence="1">
    <location>
        <begin position="170"/>
        <end position="189"/>
    </location>
</feature>
<sequence length="217" mass="21620">MSVLSDDNSPYTHYEAIERRCRGIIRHLVLSVTAGAVAGTIGTLIHVSGIRQVELAYDPYAYFALAVLVGRTAAGLGWAALSATLAALAPLIPALAGIGLAGHARDALGGDPDSLNILLLVLVGFGLAGYAARGAGLGADVAAGAIAGVLLADVGGRALPGLPGAVPGFLPWPALAVTLLLLGLVLALRRRLRSRLCALAVAAVIAGGCLLALGVAG</sequence>
<feature type="transmembrane region" description="Helical" evidence="1">
    <location>
        <begin position="196"/>
        <end position="216"/>
    </location>
</feature>
<evidence type="ECO:0000313" key="3">
    <source>
        <dbReference type="Proteomes" id="UP000319213"/>
    </source>
</evidence>
<organism evidence="2 3">
    <name type="scientific">Thermopolyspora flexuosa</name>
    <dbReference type="NCBI Taxonomy" id="103836"/>
    <lineage>
        <taxon>Bacteria</taxon>
        <taxon>Bacillati</taxon>
        <taxon>Actinomycetota</taxon>
        <taxon>Actinomycetes</taxon>
        <taxon>Streptosporangiales</taxon>
        <taxon>Streptosporangiaceae</taxon>
        <taxon>Thermopolyspora</taxon>
    </lineage>
</organism>
<keyword evidence="1" id="KW-1133">Transmembrane helix</keyword>
<dbReference type="AlphaFoldDB" id="A0A543J0W9"/>
<proteinExistence type="predicted"/>
<keyword evidence="1" id="KW-0472">Membrane</keyword>
<reference evidence="2 3" key="1">
    <citation type="submission" date="2019-06" db="EMBL/GenBank/DDBJ databases">
        <title>Sequencing the genomes of 1000 actinobacteria strains.</title>
        <authorList>
            <person name="Klenk H.-P."/>
        </authorList>
    </citation>
    <scope>NUCLEOTIDE SEQUENCE [LARGE SCALE GENOMIC DNA]</scope>
    <source>
        <strain evidence="2 3">DSM 43186</strain>
    </source>
</reference>
<protein>
    <submittedName>
        <fullName evidence="2">Uncharacterized protein</fullName>
    </submittedName>
</protein>
<keyword evidence="1" id="KW-0812">Transmembrane</keyword>
<dbReference type="EMBL" id="VFPQ01000001">
    <property type="protein sequence ID" value="TQM76453.1"/>
    <property type="molecule type" value="Genomic_DNA"/>
</dbReference>
<comment type="caution">
    <text evidence="2">The sequence shown here is derived from an EMBL/GenBank/DDBJ whole genome shotgun (WGS) entry which is preliminary data.</text>
</comment>
<dbReference type="RefSeq" id="WP_142260334.1">
    <property type="nucleotide sequence ID" value="NZ_BMPV01000001.1"/>
</dbReference>
<keyword evidence="3" id="KW-1185">Reference proteome</keyword>
<feature type="transmembrane region" description="Helical" evidence="1">
    <location>
        <begin position="85"/>
        <end position="102"/>
    </location>
</feature>
<evidence type="ECO:0000313" key="2">
    <source>
        <dbReference type="EMBL" id="TQM76453.1"/>
    </source>
</evidence>
<dbReference type="OrthoDB" id="3539092at2"/>
<feature type="transmembrane region" description="Helical" evidence="1">
    <location>
        <begin position="28"/>
        <end position="48"/>
    </location>
</feature>
<dbReference type="Proteomes" id="UP000319213">
    <property type="component" value="Unassembled WGS sequence"/>
</dbReference>
<feature type="transmembrane region" description="Helical" evidence="1">
    <location>
        <begin position="114"/>
        <end position="132"/>
    </location>
</feature>
<accession>A0A543J0W9</accession>
<gene>
    <name evidence="2" type="ORF">FHX40_3188</name>
</gene>
<evidence type="ECO:0000256" key="1">
    <source>
        <dbReference type="SAM" id="Phobius"/>
    </source>
</evidence>
<name>A0A543J0W9_9ACTN</name>